<dbReference type="Gene3D" id="3.90.190.10">
    <property type="entry name" value="Protein tyrosine phosphatase superfamily"/>
    <property type="match status" value="1"/>
</dbReference>
<dbReference type="SUPFAM" id="SSF82171">
    <property type="entry name" value="DPP6 N-terminal domain-like"/>
    <property type="match status" value="1"/>
</dbReference>
<dbReference type="Pfam" id="PF00102">
    <property type="entry name" value="Y_phosphatase"/>
    <property type="match status" value="1"/>
</dbReference>
<dbReference type="Gene3D" id="3.40.250.10">
    <property type="entry name" value="Rhodanese-like domain"/>
    <property type="match status" value="1"/>
</dbReference>
<dbReference type="PRINTS" id="PR00700">
    <property type="entry name" value="PRTYPHPHTASE"/>
</dbReference>
<dbReference type="EMBL" id="KZ559146">
    <property type="protein sequence ID" value="PLB36972.1"/>
    <property type="molecule type" value="Genomic_DNA"/>
</dbReference>
<dbReference type="PROSITE" id="PS50206">
    <property type="entry name" value="RHODANESE_3"/>
    <property type="match status" value="1"/>
</dbReference>
<evidence type="ECO:0000313" key="6">
    <source>
        <dbReference type="Proteomes" id="UP000234585"/>
    </source>
</evidence>
<dbReference type="SUPFAM" id="SSF52799">
    <property type="entry name" value="(Phosphotyrosine protein) phosphatases II"/>
    <property type="match status" value="1"/>
</dbReference>
<reference evidence="5 6" key="1">
    <citation type="submission" date="2017-12" db="EMBL/GenBank/DDBJ databases">
        <authorList>
            <consortium name="DOE Joint Genome Institute"/>
            <person name="Haridas S."/>
            <person name="Kjaerbolling I."/>
            <person name="Vesth T.C."/>
            <person name="Frisvad J.C."/>
            <person name="Nybo J.L."/>
            <person name="Theobald S."/>
            <person name="Kuo A."/>
            <person name="Bowyer P."/>
            <person name="Matsuda Y."/>
            <person name="Mondo S."/>
            <person name="Lyhne E.K."/>
            <person name="Kogle M.E."/>
            <person name="Clum A."/>
            <person name="Lipzen A."/>
            <person name="Salamov A."/>
            <person name="Ngan C.Y."/>
            <person name="Daum C."/>
            <person name="Chiniquy J."/>
            <person name="Barry K."/>
            <person name="LaButti K."/>
            <person name="Simmons B.A."/>
            <person name="Magnuson J.K."/>
            <person name="Mortensen U.H."/>
            <person name="Larsen T.O."/>
            <person name="Grigoriev I.V."/>
            <person name="Baker S.E."/>
            <person name="Andersen M.R."/>
            <person name="Nordberg H.P."/>
            <person name="Cantor M.N."/>
            <person name="Hua S.X."/>
        </authorList>
    </citation>
    <scope>NUCLEOTIDE SEQUENCE [LARGE SCALE GENOMIC DNA]</scope>
    <source>
        <strain evidence="5 6">CBS 102.13</strain>
    </source>
</reference>
<organism evidence="5 6">
    <name type="scientific">Aspergillus candidus</name>
    <dbReference type="NCBI Taxonomy" id="41067"/>
    <lineage>
        <taxon>Eukaryota</taxon>
        <taxon>Fungi</taxon>
        <taxon>Dikarya</taxon>
        <taxon>Ascomycota</taxon>
        <taxon>Pezizomycotina</taxon>
        <taxon>Eurotiomycetes</taxon>
        <taxon>Eurotiomycetidae</taxon>
        <taxon>Eurotiales</taxon>
        <taxon>Aspergillaceae</taxon>
        <taxon>Aspergillus</taxon>
        <taxon>Aspergillus subgen. Circumdati</taxon>
    </lineage>
</organism>
<dbReference type="InterPro" id="IPR050348">
    <property type="entry name" value="Protein-Tyr_Phosphatase"/>
</dbReference>
<keyword evidence="6" id="KW-1185">Reference proteome</keyword>
<dbReference type="AlphaFoldDB" id="A0A2I2F8L2"/>
<dbReference type="CDD" id="cd01446">
    <property type="entry name" value="DSP_MapKP"/>
    <property type="match status" value="1"/>
</dbReference>
<dbReference type="SUPFAM" id="SSF52821">
    <property type="entry name" value="Rhodanese/Cell cycle control phosphatase"/>
    <property type="match status" value="1"/>
</dbReference>
<dbReference type="Pfam" id="PF00581">
    <property type="entry name" value="Rhodanese"/>
    <property type="match status" value="1"/>
</dbReference>
<feature type="region of interest" description="Disordered" evidence="2">
    <location>
        <begin position="1"/>
        <end position="56"/>
    </location>
</feature>
<protein>
    <submittedName>
        <fullName evidence="5">Uncharacterized protein</fullName>
    </submittedName>
</protein>
<evidence type="ECO:0000259" key="3">
    <source>
        <dbReference type="PROSITE" id="PS50055"/>
    </source>
</evidence>
<feature type="compositionally biased region" description="Low complexity" evidence="2">
    <location>
        <begin position="21"/>
        <end position="34"/>
    </location>
</feature>
<feature type="domain" description="Rhodanese" evidence="4">
    <location>
        <begin position="163"/>
        <end position="279"/>
    </location>
</feature>
<dbReference type="RefSeq" id="XP_024670984.1">
    <property type="nucleotide sequence ID" value="XM_024815186.1"/>
</dbReference>
<dbReference type="GO" id="GO:0004725">
    <property type="term" value="F:protein tyrosine phosphatase activity"/>
    <property type="evidence" value="ECO:0007669"/>
    <property type="project" value="InterPro"/>
</dbReference>
<sequence>MSAMTGTRSPTSPWPPEPPNLQLASSSTPAALLSMRDTHSSPLNPHITTHHPGSDLSPNYFSFSIDDANLTKSRDSVTYPQPQIISPTSQFLPKKPRYENTPDAAMSGARVDLSKASTASKAWCGLGSQKEERPLDRRGTVPSVTGVGSAISVDHCAELLQSSPDDIMLFDVRPFTHFLKGSIKGSLNLCIPTTLLKRPSFDTQKLANTFTSDADKKNFARWKNCRYIVAYDAHTSDMKDAGPLTNVLKKFIHEGWTGEGMILLGGFNAFSDRFPSFIKRQNQSMSDTTPMKSSPMGLSLPSAAPVAGGCALPESASVAIPFFSNIRQNMDLVSGVGQIPLQLPQNLTEPKKLALPSWLRNVSDSADKGQIVSQKFLELEQKELERMKQALSYDKDANSNSIVSPDKFRVAGIEKGTKNRYNDIYPFDHSRVKLQDVAPGDCDYVNANHLKADYSEKRYIATQAPVPDTFNDFWRVIWEQDARLIVSLTAEVERGQVKCHPYWESGSYGPFKVNNFSQKKIYLNPADSQKLDTASRINTDVNTDLRSLKPNELFGLLLKYASQQLYGAQFYADCKTFSFPEHAIDAKASSFAHRGDKIVVLAARGQETLHVYDARDGQIQHRTLLQSPWARQGESEILKTGFDGENGLYVLQRFTPTFDEGDVDLEHPFVKDAIQSSATGQIFFVRHPLDSPHGPTRICSFPEHSEYRPLAFAAANKNVFAISWQHTRDDTCFEVVLYTVRDESPIDSGSNSIELRYDSRVLLDESWQDLHEDRPLGATTNRGRVLHHSGPITDMAFNDGSSQLLFYYRARTLYGSFQRRDISTLQGQPITYDNSCIVQFSDSMRLQFCIDIPFFGTHESHSRNGLQRCQWKYLALGIATHREEGWTVACLLKSGASCASRNCGHVLNLDRGRRFADWTVVARLWGFRNPTNSLGSIVASSKRGTRLAVANWDILYVWALEPNALIDQNESGYYPPSWQSSASDMIELRPIMLPLDAVCFKLFFAQGENELVAITDKGLKYWDLGTLGHGRRVTQDLAVGEIH</sequence>
<evidence type="ECO:0000256" key="2">
    <source>
        <dbReference type="SAM" id="MobiDB-lite"/>
    </source>
</evidence>
<dbReference type="InterPro" id="IPR001763">
    <property type="entry name" value="Rhodanese-like_dom"/>
</dbReference>
<dbReference type="PROSITE" id="PS50055">
    <property type="entry name" value="TYR_PHOSPHATASE_PTP"/>
    <property type="match status" value="1"/>
</dbReference>
<accession>A0A2I2F8L2</accession>
<dbReference type="PANTHER" id="PTHR19134:SF561">
    <property type="entry name" value="PROTEIN TYROSINE PHOSPHATASE 36E, ISOFORM A"/>
    <property type="match status" value="1"/>
</dbReference>
<dbReference type="OrthoDB" id="6058203at2759"/>
<proteinExistence type="inferred from homology"/>
<feature type="region of interest" description="Disordered" evidence="2">
    <location>
        <begin position="75"/>
        <end position="95"/>
    </location>
</feature>
<dbReference type="SMART" id="SM00450">
    <property type="entry name" value="RHOD"/>
    <property type="match status" value="1"/>
</dbReference>
<evidence type="ECO:0000256" key="1">
    <source>
        <dbReference type="ARBA" id="ARBA00009649"/>
    </source>
</evidence>
<dbReference type="InterPro" id="IPR029021">
    <property type="entry name" value="Prot-tyrosine_phosphatase-like"/>
</dbReference>
<name>A0A2I2F8L2_ASPCN</name>
<dbReference type="STRING" id="41067.A0A2I2F8L2"/>
<dbReference type="SMART" id="SM00194">
    <property type="entry name" value="PTPc"/>
    <property type="match status" value="1"/>
</dbReference>
<evidence type="ECO:0000313" key="5">
    <source>
        <dbReference type="EMBL" id="PLB36972.1"/>
    </source>
</evidence>
<dbReference type="InterPro" id="IPR036873">
    <property type="entry name" value="Rhodanese-like_dom_sf"/>
</dbReference>
<dbReference type="InterPro" id="IPR000242">
    <property type="entry name" value="PTP_cat"/>
</dbReference>
<feature type="domain" description="Tyrosine-protein phosphatase" evidence="3">
    <location>
        <begin position="418"/>
        <end position="514"/>
    </location>
</feature>
<dbReference type="PANTHER" id="PTHR19134">
    <property type="entry name" value="RECEPTOR-TYPE TYROSINE-PROTEIN PHOSPHATASE"/>
    <property type="match status" value="1"/>
</dbReference>
<feature type="compositionally biased region" description="Polar residues" evidence="2">
    <location>
        <begin position="76"/>
        <end position="91"/>
    </location>
</feature>
<evidence type="ECO:0000259" key="4">
    <source>
        <dbReference type="PROSITE" id="PS50206"/>
    </source>
</evidence>
<dbReference type="Proteomes" id="UP000234585">
    <property type="component" value="Unassembled WGS sequence"/>
</dbReference>
<dbReference type="GeneID" id="36522346"/>
<dbReference type="FunFam" id="3.40.250.10:FF:000051">
    <property type="entry name" value="Protein tyrosine phosphatase (Pyp1), putative"/>
    <property type="match status" value="1"/>
</dbReference>
<comment type="similarity">
    <text evidence="1">Belongs to the protein-tyrosine phosphatase family. Non-receptor class subfamily.</text>
</comment>
<gene>
    <name evidence="5" type="ORF">BDW47DRAFT_118279</name>
</gene>